<dbReference type="SUPFAM" id="SSF103473">
    <property type="entry name" value="MFS general substrate transporter"/>
    <property type="match status" value="1"/>
</dbReference>
<dbReference type="Pfam" id="PF00083">
    <property type="entry name" value="Sugar_tr"/>
    <property type="match status" value="1"/>
</dbReference>
<comment type="caution">
    <text evidence="8">The sequence shown here is derived from an EMBL/GenBank/DDBJ whole genome shotgun (WGS) entry which is preliminary data.</text>
</comment>
<gene>
    <name evidence="8" type="ORF">FMEXI_2066</name>
</gene>
<dbReference type="InterPro" id="IPR036259">
    <property type="entry name" value="MFS_trans_sf"/>
</dbReference>
<keyword evidence="5 6" id="KW-0472">Membrane</keyword>
<evidence type="ECO:0000256" key="6">
    <source>
        <dbReference type="SAM" id="Phobius"/>
    </source>
</evidence>
<feature type="transmembrane region" description="Helical" evidence="6">
    <location>
        <begin position="451"/>
        <end position="471"/>
    </location>
</feature>
<keyword evidence="4 6" id="KW-1133">Transmembrane helix</keyword>
<dbReference type="PANTHER" id="PTHR48022">
    <property type="entry name" value="PLASTIDIC GLUCOSE TRANSPORTER 4"/>
    <property type="match status" value="1"/>
</dbReference>
<proteinExistence type="inferred from homology"/>
<keyword evidence="9" id="KW-1185">Reference proteome</keyword>
<organism evidence="8 9">
    <name type="scientific">Fusarium mexicanum</name>
    <dbReference type="NCBI Taxonomy" id="751941"/>
    <lineage>
        <taxon>Eukaryota</taxon>
        <taxon>Fungi</taxon>
        <taxon>Dikarya</taxon>
        <taxon>Ascomycota</taxon>
        <taxon>Pezizomycotina</taxon>
        <taxon>Sordariomycetes</taxon>
        <taxon>Hypocreomycetidae</taxon>
        <taxon>Hypocreales</taxon>
        <taxon>Nectriaceae</taxon>
        <taxon>Fusarium</taxon>
        <taxon>Fusarium fujikuroi species complex</taxon>
    </lineage>
</organism>
<evidence type="ECO:0000256" key="4">
    <source>
        <dbReference type="ARBA" id="ARBA00022989"/>
    </source>
</evidence>
<dbReference type="GO" id="GO:0016020">
    <property type="term" value="C:membrane"/>
    <property type="evidence" value="ECO:0007669"/>
    <property type="project" value="UniProtKB-SubCell"/>
</dbReference>
<dbReference type="Gene3D" id="1.20.1250.20">
    <property type="entry name" value="MFS general substrate transporter like domains"/>
    <property type="match status" value="1"/>
</dbReference>
<sequence>MAASKCENRLQTAKAESVQEIENAEQGLERRDKSRSLWHSIRAHPSIIGYTLALCAAILLFGYDSVIVSSVAAMPAFQQVPNIRAPRIDFGEYHDFELILPSSWLGVWTAASPIGLVFGALFGGWIQNLWGRKRSLLLGNLIVAVGIAICFASNRVDELNARRSVYLIGKLIEGLGVGVLVCSTQTWISEVAPVAVRAFLLSLIPTFTLLGQLVGSGVVFILLSAPADKGYTIGFASQWPFSAILLIATIIMPESPTYLVRRGQDEAAHKAHERLYRNGHAAAATRELMETIRHERASNGDKTGSMRDCFVGVNRRRTWLVTFLFNVPQFFGITLLANASYFMQTIGMGADNSLLFLVVGIAIGLVANLLSIWTLASVRRRTLLIATLLATTALWVSIGVAGCFDSIVVPWYIAACMMLIIFTCGCGAWPASVVVASETSSLQLRGYSQSLGWLSQGVVSGVSSIVLPYIFNKDGANLRGKTGFIFAVLSSFACFISWLCVPEMGGLTPQEIDQKFEALLSARQF</sequence>
<feature type="transmembrane region" description="Helical" evidence="6">
    <location>
        <begin position="165"/>
        <end position="188"/>
    </location>
</feature>
<dbReference type="InterPro" id="IPR050360">
    <property type="entry name" value="MFS_Sugar_Transporters"/>
</dbReference>
<evidence type="ECO:0000256" key="2">
    <source>
        <dbReference type="ARBA" id="ARBA00010992"/>
    </source>
</evidence>
<feature type="transmembrane region" description="Helical" evidence="6">
    <location>
        <begin position="47"/>
        <end position="77"/>
    </location>
</feature>
<feature type="transmembrane region" description="Helical" evidence="6">
    <location>
        <begin position="135"/>
        <end position="153"/>
    </location>
</feature>
<name>A0A8H5N776_9HYPO</name>
<protein>
    <submittedName>
        <fullName evidence="8">Maltose permease</fullName>
    </submittedName>
</protein>
<comment type="subcellular location">
    <subcellularLocation>
        <location evidence="1">Membrane</location>
        <topology evidence="1">Multi-pass membrane protein</topology>
    </subcellularLocation>
</comment>
<dbReference type="GO" id="GO:0005351">
    <property type="term" value="F:carbohydrate:proton symporter activity"/>
    <property type="evidence" value="ECO:0007669"/>
    <property type="project" value="TreeGrafter"/>
</dbReference>
<feature type="domain" description="Major facilitator superfamily (MFS) profile" evidence="7">
    <location>
        <begin position="50"/>
        <end position="505"/>
    </location>
</feature>
<feature type="transmembrane region" description="Helical" evidence="6">
    <location>
        <begin position="411"/>
        <end position="431"/>
    </location>
</feature>
<feature type="transmembrane region" description="Helical" evidence="6">
    <location>
        <begin position="319"/>
        <end position="342"/>
    </location>
</feature>
<accession>A0A8H5N776</accession>
<evidence type="ECO:0000256" key="5">
    <source>
        <dbReference type="ARBA" id="ARBA00023136"/>
    </source>
</evidence>
<evidence type="ECO:0000256" key="3">
    <source>
        <dbReference type="ARBA" id="ARBA00022692"/>
    </source>
</evidence>
<dbReference type="PANTHER" id="PTHR48022:SF41">
    <property type="entry name" value="MAJOR FACILITATOR SUPERFAMILY (MFS) PROFILE DOMAIN-CONTAINING PROTEIN"/>
    <property type="match status" value="1"/>
</dbReference>
<evidence type="ECO:0000313" key="8">
    <source>
        <dbReference type="EMBL" id="KAF5554245.1"/>
    </source>
</evidence>
<keyword evidence="3 6" id="KW-0812">Transmembrane</keyword>
<comment type="similarity">
    <text evidence="2">Belongs to the major facilitator superfamily. Sugar transporter (TC 2.A.1.1) family.</text>
</comment>
<dbReference type="PROSITE" id="PS50850">
    <property type="entry name" value="MFS"/>
    <property type="match status" value="1"/>
</dbReference>
<feature type="transmembrane region" description="Helical" evidence="6">
    <location>
        <begin position="98"/>
        <end position="123"/>
    </location>
</feature>
<feature type="transmembrane region" description="Helical" evidence="6">
    <location>
        <begin position="354"/>
        <end position="376"/>
    </location>
</feature>
<reference evidence="8 9" key="1">
    <citation type="submission" date="2020-05" db="EMBL/GenBank/DDBJ databases">
        <title>Identification and distribution of gene clusters putatively required for synthesis of sphingolipid metabolism inhibitors in phylogenetically diverse species of the filamentous fungus Fusarium.</title>
        <authorList>
            <person name="Kim H.-S."/>
            <person name="Busman M."/>
            <person name="Brown D.W."/>
            <person name="Divon H."/>
            <person name="Uhlig S."/>
            <person name="Proctor R.H."/>
        </authorList>
    </citation>
    <scope>NUCLEOTIDE SEQUENCE [LARGE SCALE GENOMIC DNA]</scope>
    <source>
        <strain evidence="8 9">NRRL 53147</strain>
    </source>
</reference>
<dbReference type="Proteomes" id="UP000522262">
    <property type="component" value="Unassembled WGS sequence"/>
</dbReference>
<feature type="transmembrane region" description="Helical" evidence="6">
    <location>
        <begin position="230"/>
        <end position="252"/>
    </location>
</feature>
<dbReference type="AlphaFoldDB" id="A0A8H5N776"/>
<dbReference type="InterPro" id="IPR005828">
    <property type="entry name" value="MFS_sugar_transport-like"/>
</dbReference>
<feature type="transmembrane region" description="Helical" evidence="6">
    <location>
        <begin position="194"/>
        <end position="223"/>
    </location>
</feature>
<evidence type="ECO:0000259" key="7">
    <source>
        <dbReference type="PROSITE" id="PS50850"/>
    </source>
</evidence>
<evidence type="ECO:0000256" key="1">
    <source>
        <dbReference type="ARBA" id="ARBA00004141"/>
    </source>
</evidence>
<dbReference type="EMBL" id="JAAOAM010000045">
    <property type="protein sequence ID" value="KAF5554245.1"/>
    <property type="molecule type" value="Genomic_DNA"/>
</dbReference>
<feature type="transmembrane region" description="Helical" evidence="6">
    <location>
        <begin position="483"/>
        <end position="501"/>
    </location>
</feature>
<feature type="transmembrane region" description="Helical" evidence="6">
    <location>
        <begin position="382"/>
        <end position="404"/>
    </location>
</feature>
<evidence type="ECO:0000313" key="9">
    <source>
        <dbReference type="Proteomes" id="UP000522262"/>
    </source>
</evidence>
<dbReference type="InterPro" id="IPR020846">
    <property type="entry name" value="MFS_dom"/>
</dbReference>